<feature type="compositionally biased region" description="Polar residues" evidence="2">
    <location>
        <begin position="1"/>
        <end position="15"/>
    </location>
</feature>
<feature type="compositionally biased region" description="Basic and acidic residues" evidence="2">
    <location>
        <begin position="253"/>
        <end position="263"/>
    </location>
</feature>
<evidence type="ECO:0000256" key="1">
    <source>
        <dbReference type="SAM" id="Coils"/>
    </source>
</evidence>
<feature type="region of interest" description="Disordered" evidence="2">
    <location>
        <begin position="209"/>
        <end position="408"/>
    </location>
</feature>
<feature type="compositionally biased region" description="Basic and acidic residues" evidence="2">
    <location>
        <begin position="163"/>
        <end position="174"/>
    </location>
</feature>
<keyword evidence="4" id="KW-1185">Reference proteome</keyword>
<proteinExistence type="predicted"/>
<feature type="compositionally biased region" description="Polar residues" evidence="2">
    <location>
        <begin position="289"/>
        <end position="312"/>
    </location>
</feature>
<feature type="region of interest" description="Disordered" evidence="2">
    <location>
        <begin position="592"/>
        <end position="635"/>
    </location>
</feature>
<feature type="region of interest" description="Disordered" evidence="2">
    <location>
        <begin position="1"/>
        <end position="51"/>
    </location>
</feature>
<feature type="compositionally biased region" description="Basic and acidic residues" evidence="2">
    <location>
        <begin position="272"/>
        <end position="286"/>
    </location>
</feature>
<feature type="compositionally biased region" description="Basic and acidic residues" evidence="2">
    <location>
        <begin position="343"/>
        <end position="355"/>
    </location>
</feature>
<organism evidence="3 4">
    <name type="scientific">Mya arenaria</name>
    <name type="common">Soft-shell clam</name>
    <dbReference type="NCBI Taxonomy" id="6604"/>
    <lineage>
        <taxon>Eukaryota</taxon>
        <taxon>Metazoa</taxon>
        <taxon>Spiralia</taxon>
        <taxon>Lophotrochozoa</taxon>
        <taxon>Mollusca</taxon>
        <taxon>Bivalvia</taxon>
        <taxon>Autobranchia</taxon>
        <taxon>Heteroconchia</taxon>
        <taxon>Euheterodonta</taxon>
        <taxon>Imparidentia</taxon>
        <taxon>Neoheterodontei</taxon>
        <taxon>Myida</taxon>
        <taxon>Myoidea</taxon>
        <taxon>Myidae</taxon>
        <taxon>Mya</taxon>
    </lineage>
</organism>
<gene>
    <name evidence="3" type="ORF">MAR_027704</name>
</gene>
<reference evidence="3" key="1">
    <citation type="submission" date="2022-11" db="EMBL/GenBank/DDBJ databases">
        <title>Centuries of genome instability and evolution in soft-shell clam transmissible cancer (bioRxiv).</title>
        <authorList>
            <person name="Hart S.F.M."/>
            <person name="Yonemitsu M.A."/>
            <person name="Giersch R.M."/>
            <person name="Beal B.F."/>
            <person name="Arriagada G."/>
            <person name="Davis B.W."/>
            <person name="Ostrander E.A."/>
            <person name="Goff S.P."/>
            <person name="Metzger M.J."/>
        </authorList>
    </citation>
    <scope>NUCLEOTIDE SEQUENCE</scope>
    <source>
        <strain evidence="3">MELC-2E11</strain>
        <tissue evidence="3">Siphon/mantle</tissue>
    </source>
</reference>
<evidence type="ECO:0000313" key="4">
    <source>
        <dbReference type="Proteomes" id="UP001164746"/>
    </source>
</evidence>
<accession>A0ABY7EX32</accession>
<name>A0ABY7EX32_MYAAR</name>
<dbReference type="Proteomes" id="UP001164746">
    <property type="component" value="Chromosome 8"/>
</dbReference>
<feature type="compositionally biased region" description="Basic and acidic residues" evidence="2">
    <location>
        <begin position="36"/>
        <end position="49"/>
    </location>
</feature>
<feature type="compositionally biased region" description="Basic and acidic residues" evidence="2">
    <location>
        <begin position="217"/>
        <end position="233"/>
    </location>
</feature>
<evidence type="ECO:0000256" key="2">
    <source>
        <dbReference type="SAM" id="MobiDB-lite"/>
    </source>
</evidence>
<feature type="compositionally biased region" description="Polar residues" evidence="2">
    <location>
        <begin position="398"/>
        <end position="407"/>
    </location>
</feature>
<evidence type="ECO:0000313" key="3">
    <source>
        <dbReference type="EMBL" id="WAR13524.1"/>
    </source>
</evidence>
<protein>
    <submittedName>
        <fullName evidence="3">Uncharacterized protein</fullName>
    </submittedName>
</protein>
<feature type="region of interest" description="Disordered" evidence="2">
    <location>
        <begin position="156"/>
        <end position="177"/>
    </location>
</feature>
<dbReference type="EMBL" id="CP111019">
    <property type="protein sequence ID" value="WAR13524.1"/>
    <property type="molecule type" value="Genomic_DNA"/>
</dbReference>
<sequence>MSVTGRSLDLSTKPSSWEVLETPAPLRANNSGTESDATHVHSESEHISSDGKIVNIGKEKESESVQETVSQLLADISGNDDDCGNDKSKHFNTDCKETAQSATGTVEKIRLHNLQESVSQNIIDTDILITNRKHSHTEVPTSVEITLNTEGLEDNLEGEEIPDNLRSHREDTSETNKTSNSIAYYVASQPQLQHEFSLVAHEFEQYARKSRAGSHCQKKEREYEGVKSPHFEENPPAEPSPEIKETPPPAYEETERLDTDQRAKASLNMSDGTRRFDSSNSDHDIPENYSAQEYHSHNGQKINVPQTSTNNKQRTKGKTVTIKPSNQPIRPKTDSKMYATSKSKPEPIYKRDVQSRPEISYLPDINTRPVPVGGDRSDLEQIRSQSGRNDSYRESEIGTYSRTNGHPQQPRVVENELSVANILHILSKELGKFTTGMAEILLEKLKIEHESLADQVGNRVKNEAIGELTELREQIKNLNEENATLKQEVVTLKLDSIKEKEQIKRDFEKDRLKRLRDFEERNERIDILEKENASLQEQLKEKVRLTKIAGKKARLLEEKKNKAEEEHEVKMKEFQKELNRAKGELLVFRSKRRVKSSSTENERQKTRLISHHGGSAGARPHIRTPKNIPLIEGDP</sequence>
<feature type="coiled-coil region" evidence="1">
    <location>
        <begin position="461"/>
        <end position="591"/>
    </location>
</feature>
<keyword evidence="1" id="KW-0175">Coiled coil</keyword>